<feature type="region of interest" description="Disordered" evidence="1">
    <location>
        <begin position="303"/>
        <end position="333"/>
    </location>
</feature>
<dbReference type="SUPFAM" id="SSF56399">
    <property type="entry name" value="ADP-ribosylation"/>
    <property type="match status" value="1"/>
</dbReference>
<evidence type="ECO:0000256" key="2">
    <source>
        <dbReference type="SAM" id="Phobius"/>
    </source>
</evidence>
<keyword evidence="2" id="KW-0812">Transmembrane</keyword>
<name>A0A1M7NPT4_9PSED</name>
<feature type="transmembrane region" description="Helical" evidence="2">
    <location>
        <begin position="229"/>
        <end position="250"/>
    </location>
</feature>
<proteinExistence type="predicted"/>
<dbReference type="OrthoDB" id="5905222at2"/>
<dbReference type="NCBIfam" id="TIGR03696">
    <property type="entry name" value="Rhs_assc_core"/>
    <property type="match status" value="1"/>
</dbReference>
<evidence type="ECO:0000313" key="4">
    <source>
        <dbReference type="Proteomes" id="UP000183983"/>
    </source>
</evidence>
<keyword evidence="2" id="KW-0472">Membrane</keyword>
<dbReference type="STRING" id="1190415.SAMN05216593_106296"/>
<organism evidence="3 4">
    <name type="scientific">Pseudomonas asturiensis</name>
    <dbReference type="NCBI Taxonomy" id="1190415"/>
    <lineage>
        <taxon>Bacteria</taxon>
        <taxon>Pseudomonadati</taxon>
        <taxon>Pseudomonadota</taxon>
        <taxon>Gammaproteobacteria</taxon>
        <taxon>Pseudomonadales</taxon>
        <taxon>Pseudomonadaceae</taxon>
        <taxon>Pseudomonas</taxon>
    </lineage>
</organism>
<dbReference type="InterPro" id="IPR022385">
    <property type="entry name" value="Rhs_assc_core"/>
</dbReference>
<keyword evidence="2" id="KW-1133">Transmembrane helix</keyword>
<dbReference type="Gene3D" id="2.180.10.10">
    <property type="entry name" value="RHS repeat-associated core"/>
    <property type="match status" value="1"/>
</dbReference>
<accession>A0A1M7NPT4</accession>
<evidence type="ECO:0000256" key="1">
    <source>
        <dbReference type="SAM" id="MobiDB-lite"/>
    </source>
</evidence>
<evidence type="ECO:0000313" key="3">
    <source>
        <dbReference type="EMBL" id="SHN05918.1"/>
    </source>
</evidence>
<dbReference type="RefSeq" id="WP_073167559.1">
    <property type="nucleotide sequence ID" value="NZ_FRDA01000006.1"/>
</dbReference>
<dbReference type="AlphaFoldDB" id="A0A1M7NPT4"/>
<dbReference type="EMBL" id="FRDA01000006">
    <property type="protein sequence ID" value="SHN05918.1"/>
    <property type="molecule type" value="Genomic_DNA"/>
</dbReference>
<reference evidence="3 4" key="1">
    <citation type="submission" date="2016-11" db="EMBL/GenBank/DDBJ databases">
        <authorList>
            <person name="Jaros S."/>
            <person name="Januszkiewicz K."/>
            <person name="Wedrychowicz H."/>
        </authorList>
    </citation>
    <scope>NUCLEOTIDE SEQUENCE [LARGE SCALE GENOMIC DNA]</scope>
    <source>
        <strain evidence="3 4">LMG 26898</strain>
    </source>
</reference>
<feature type="transmembrane region" description="Helical" evidence="2">
    <location>
        <begin position="168"/>
        <end position="192"/>
    </location>
</feature>
<dbReference type="Proteomes" id="UP000183983">
    <property type="component" value="Unassembled WGS sequence"/>
</dbReference>
<sequence length="333" mass="35370">MPQHVTLCRYHYDPLDRLAGRTPLAGAIVRGFYKAGTLATEVQDDKHRSFMRHERQWLACDCSGAALIASDRQHSVLSASVDGDSASFAYTPYGHRPPVDHVPGFNGELPDPDTERYLLGNGYRAYNPVLMRFNSPDSLSPFGKGGLNAYGYCAGDPVNRSDSSGHDWLDIVLSAAYIGAGLATAGIGLAMARPSLKAVFKGVKVKAPPADVSPPSPAPRRPANTSEKLSAAVAVGAVTAGVFWGSAFIVKNVAPDSPLQQPLAAVAVAVSLPTLGFRGFNFARAEIAKRTAMRTTATVGIPTRRSVGVQTSGSIRRQSSSVRDDDFVEETAL</sequence>
<feature type="compositionally biased region" description="Polar residues" evidence="1">
    <location>
        <begin position="308"/>
        <end position="321"/>
    </location>
</feature>
<gene>
    <name evidence="3" type="ORF">SAMN05216593_106296</name>
</gene>
<feature type="transmembrane region" description="Helical" evidence="2">
    <location>
        <begin position="262"/>
        <end position="280"/>
    </location>
</feature>
<protein>
    <submittedName>
        <fullName evidence="3">RHS repeat-associated core domain-containing protein</fullName>
    </submittedName>
</protein>